<sequence>MKYSIVSRRNTSAGFANLRRVTRGDIFDILTLALDNQVFFVISAKAGIRCPFLGSREKKGIPAFAGMTGCCQNRLRKPDDRAAGKFTIGIKKGKTMIEKVIIMGAAGRDFHNFNVYFKDNSRYNVVAFTAAQIPDIEGRIYPPELSGKLYPKGIPIYPEERLTDLIQEHKVDLVAFSYSDVRHLEVMHKASAVMAQGSDFILIGATYTMLRSKKPVVAVCAVRTGCGKSQTTRYVCNILKNRGKKVVAVRHPMPYGDLTRQVVQRFSSYKDFETHNCTIEEREEYEPLVAQGIVVYAGIDYEKILRHAEKEADVIIWDGGNNDTPFYHPDVHVVVFDPHRAGHELLYYPGETNMAMADIAVINKVDSADPAGVDQVRKNIKSHAPNAEIILAESALIVENPEQIQGKRVLIVEDGPTLTHGEMAYGAGTIAAKTYHAAHIVEPEAYAFGSIKETYERYPHVASVLPAMGYGKKQIHDLERTINSAECDLVLFATPINLPKLLSISKPTLRVCYEYRDHGEPLLENVLLSRLKITG</sequence>
<dbReference type="Proteomes" id="UP000663722">
    <property type="component" value="Chromosome"/>
</dbReference>
<dbReference type="KEGG" id="dmm:dnm_058450"/>
<evidence type="ECO:0000313" key="2">
    <source>
        <dbReference type="Proteomes" id="UP000663722"/>
    </source>
</evidence>
<protein>
    <submittedName>
        <fullName evidence="1">P-loop containing</fullName>
    </submittedName>
</protein>
<dbReference type="AlphaFoldDB" id="A0A975GR89"/>
<reference evidence="1" key="1">
    <citation type="journal article" date="2021" name="Microb. Physiol.">
        <title>Proteogenomic Insights into the Physiology of Marine, Sulfate-Reducing, Filamentous Desulfonema limicola and Desulfonema magnum.</title>
        <authorList>
            <person name="Schnaars V."/>
            <person name="Wohlbrand L."/>
            <person name="Scheve S."/>
            <person name="Hinrichs C."/>
            <person name="Reinhardt R."/>
            <person name="Rabus R."/>
        </authorList>
    </citation>
    <scope>NUCLEOTIDE SEQUENCE</scope>
    <source>
        <strain evidence="1">4be13</strain>
    </source>
</reference>
<dbReference type="InterPro" id="IPR027417">
    <property type="entry name" value="P-loop_NTPase"/>
</dbReference>
<organism evidence="1 2">
    <name type="scientific">Desulfonema magnum</name>
    <dbReference type="NCBI Taxonomy" id="45655"/>
    <lineage>
        <taxon>Bacteria</taxon>
        <taxon>Pseudomonadati</taxon>
        <taxon>Thermodesulfobacteriota</taxon>
        <taxon>Desulfobacteria</taxon>
        <taxon>Desulfobacterales</taxon>
        <taxon>Desulfococcaceae</taxon>
        <taxon>Desulfonema</taxon>
    </lineage>
</organism>
<gene>
    <name evidence="1" type="ORF">dnm_058450</name>
</gene>
<dbReference type="Gene3D" id="3.40.50.300">
    <property type="entry name" value="P-loop containing nucleotide triphosphate hydrolases"/>
    <property type="match status" value="1"/>
</dbReference>
<evidence type="ECO:0000313" key="1">
    <source>
        <dbReference type="EMBL" id="QTA89788.1"/>
    </source>
</evidence>
<dbReference type="EMBL" id="CP061800">
    <property type="protein sequence ID" value="QTA89788.1"/>
    <property type="molecule type" value="Genomic_DNA"/>
</dbReference>
<dbReference type="InterPro" id="IPR053199">
    <property type="entry name" value="cDPG_synthetase-like"/>
</dbReference>
<dbReference type="SUPFAM" id="SSF52540">
    <property type="entry name" value="P-loop containing nucleoside triphosphate hydrolases"/>
    <property type="match status" value="1"/>
</dbReference>
<accession>A0A975GR89</accession>
<keyword evidence="2" id="KW-1185">Reference proteome</keyword>
<dbReference type="PANTHER" id="PTHR42869:SF1">
    <property type="entry name" value="SLL0572 PROTEIN"/>
    <property type="match status" value="1"/>
</dbReference>
<dbReference type="PANTHER" id="PTHR42869">
    <property type="entry name" value="SLL0572 PROTEIN"/>
    <property type="match status" value="1"/>
</dbReference>
<name>A0A975GR89_9BACT</name>
<proteinExistence type="predicted"/>